<dbReference type="Pfam" id="PF16483">
    <property type="entry name" value="Glyco_hydro_64"/>
    <property type="match status" value="1"/>
</dbReference>
<feature type="domain" description="GH64" evidence="1">
    <location>
        <begin position="31"/>
        <end position="410"/>
    </location>
</feature>
<protein>
    <recommendedName>
        <fullName evidence="1">GH64 domain-containing protein</fullName>
    </recommendedName>
</protein>
<dbReference type="CDD" id="cd09220">
    <property type="entry name" value="GH64-GluB-like"/>
    <property type="match status" value="1"/>
</dbReference>
<dbReference type="InterPro" id="IPR042517">
    <property type="entry name" value="Glyco_hydro_64_N_2"/>
</dbReference>
<dbReference type="PANTHER" id="PTHR38165">
    <property type="match status" value="1"/>
</dbReference>
<dbReference type="Gene3D" id="3.30.920.50">
    <property type="entry name" value="Beta-1,3-glucanase, C-terminal domain"/>
    <property type="match status" value="1"/>
</dbReference>
<organism evidence="2 3">
    <name type="scientific">Lasiosphaeria miniovina</name>
    <dbReference type="NCBI Taxonomy" id="1954250"/>
    <lineage>
        <taxon>Eukaryota</taxon>
        <taxon>Fungi</taxon>
        <taxon>Dikarya</taxon>
        <taxon>Ascomycota</taxon>
        <taxon>Pezizomycotina</taxon>
        <taxon>Sordariomycetes</taxon>
        <taxon>Sordariomycetidae</taxon>
        <taxon>Sordariales</taxon>
        <taxon>Lasiosphaeriaceae</taxon>
        <taxon>Lasiosphaeria</taxon>
    </lineage>
</organism>
<keyword evidence="3" id="KW-1185">Reference proteome</keyword>
<dbReference type="PANTHER" id="PTHR38165:SF1">
    <property type="entry name" value="GLUCANASE B"/>
    <property type="match status" value="1"/>
</dbReference>
<dbReference type="InterPro" id="IPR032477">
    <property type="entry name" value="Glyco_hydro_64"/>
</dbReference>
<dbReference type="AlphaFoldDB" id="A0AA40E046"/>
<dbReference type="InterPro" id="IPR037398">
    <property type="entry name" value="Glyco_hydro_64_fam"/>
</dbReference>
<dbReference type="PROSITE" id="PS52006">
    <property type="entry name" value="GH64"/>
    <property type="match status" value="1"/>
</dbReference>
<evidence type="ECO:0000259" key="1">
    <source>
        <dbReference type="PROSITE" id="PS52006"/>
    </source>
</evidence>
<reference evidence="2" key="1">
    <citation type="submission" date="2023-06" db="EMBL/GenBank/DDBJ databases">
        <title>Genome-scale phylogeny and comparative genomics of the fungal order Sordariales.</title>
        <authorList>
            <consortium name="Lawrence Berkeley National Laboratory"/>
            <person name="Hensen N."/>
            <person name="Bonometti L."/>
            <person name="Westerberg I."/>
            <person name="Brannstrom I.O."/>
            <person name="Guillou S."/>
            <person name="Cros-Aarteil S."/>
            <person name="Calhoun S."/>
            <person name="Haridas S."/>
            <person name="Kuo A."/>
            <person name="Mondo S."/>
            <person name="Pangilinan J."/>
            <person name="Riley R."/>
            <person name="LaButti K."/>
            <person name="Andreopoulos B."/>
            <person name="Lipzen A."/>
            <person name="Chen C."/>
            <person name="Yanf M."/>
            <person name="Daum C."/>
            <person name="Ng V."/>
            <person name="Clum A."/>
            <person name="Steindorff A."/>
            <person name="Ohm R."/>
            <person name="Martin F."/>
            <person name="Silar P."/>
            <person name="Natvig D."/>
            <person name="Lalanne C."/>
            <person name="Gautier V."/>
            <person name="Ament-velasquez S.L."/>
            <person name="Kruys A."/>
            <person name="Hutchinson M.I."/>
            <person name="Powell A.J."/>
            <person name="Barry K."/>
            <person name="Miller A.N."/>
            <person name="Grigoriev I.V."/>
            <person name="Debuchy R."/>
            <person name="Gladieux P."/>
            <person name="Thoren M.H."/>
            <person name="Johannesson H."/>
        </authorList>
    </citation>
    <scope>NUCLEOTIDE SEQUENCE</scope>
    <source>
        <strain evidence="2">SMH2392-1A</strain>
    </source>
</reference>
<gene>
    <name evidence="2" type="ORF">B0T26DRAFT_772204</name>
</gene>
<comment type="caution">
    <text evidence="2">The sequence shown here is derived from an EMBL/GenBank/DDBJ whole genome shotgun (WGS) entry which is preliminary data.</text>
</comment>
<evidence type="ECO:0000313" key="3">
    <source>
        <dbReference type="Proteomes" id="UP001172101"/>
    </source>
</evidence>
<sequence>MSTLEAVLELQKRNSILQTPSENEQLVVSTSPILNIALQNNTSSSNVCAYVTGLDINKNNAVLILQSDGVTGYYPQSPTTPLSALAQDCHIRLGGPGTTRTVTVPQMAGGRIWFARDGQLTFLLNRGPALVEPSATNTSDPNYSVFWSFAEFTFNTVQVFANITFVDFVSLPVSLALASATPGAAAQSVAGLPAAGLDAVCAGLVAQNASDGAGWDRLVVKTAAGANLRALSPNAGLVMDSTLFRGYYQPYVDAVWAKYAAAPLNIDTQGQWGVVQGKVSSSSGSAQLSFGSGVGAFAQPSSADVFSCSTGPFANATGSAELGNIGARLAAAFNRSTLLVNANQPAAERVATYYVSNQITNHYARVVHAAVPGGKGYAFPYDDVAPDDADNVAGTVADGNPQLLVVAVGGSTATSTSLLARLRSAVRAGQKRLGGWWSRGK</sequence>
<dbReference type="Proteomes" id="UP001172101">
    <property type="component" value="Unassembled WGS sequence"/>
</dbReference>
<dbReference type="Gene3D" id="2.60.110.10">
    <property type="entry name" value="Thaumatin"/>
    <property type="match status" value="1"/>
</dbReference>
<name>A0AA40E046_9PEZI</name>
<dbReference type="GeneID" id="85329829"/>
<accession>A0AA40E046</accession>
<dbReference type="EMBL" id="JAUIRO010000003">
    <property type="protein sequence ID" value="KAK0722989.1"/>
    <property type="molecule type" value="Genomic_DNA"/>
</dbReference>
<proteinExistence type="predicted"/>
<evidence type="ECO:0000313" key="2">
    <source>
        <dbReference type="EMBL" id="KAK0722989.1"/>
    </source>
</evidence>
<dbReference type="RefSeq" id="XP_060298913.1">
    <property type="nucleotide sequence ID" value="XM_060446559.1"/>
</dbReference>
<dbReference type="InterPro" id="IPR037176">
    <property type="entry name" value="Osmotin/thaumatin-like_sf"/>
</dbReference>